<keyword evidence="3" id="KW-1185">Reference proteome</keyword>
<name>A0A2I0I069_PUNGR</name>
<feature type="region of interest" description="Disordered" evidence="1">
    <location>
        <begin position="1"/>
        <end position="66"/>
    </location>
</feature>
<organism evidence="2 3">
    <name type="scientific">Punica granatum</name>
    <name type="common">Pomegranate</name>
    <dbReference type="NCBI Taxonomy" id="22663"/>
    <lineage>
        <taxon>Eukaryota</taxon>
        <taxon>Viridiplantae</taxon>
        <taxon>Streptophyta</taxon>
        <taxon>Embryophyta</taxon>
        <taxon>Tracheophyta</taxon>
        <taxon>Spermatophyta</taxon>
        <taxon>Magnoliopsida</taxon>
        <taxon>eudicotyledons</taxon>
        <taxon>Gunneridae</taxon>
        <taxon>Pentapetalae</taxon>
        <taxon>rosids</taxon>
        <taxon>malvids</taxon>
        <taxon>Myrtales</taxon>
        <taxon>Lythraceae</taxon>
        <taxon>Punica</taxon>
    </lineage>
</organism>
<comment type="caution">
    <text evidence="2">The sequence shown here is derived from an EMBL/GenBank/DDBJ whole genome shotgun (WGS) entry which is preliminary data.</text>
</comment>
<accession>A0A2I0I069</accession>
<sequence length="120" mass="13449">MGAQRRGERPSSSTETTRSRGGHFSNDQLRKLEEATQTAAGSSKGAGGLRNNRSHTQSKKDVVQTHFKEKRSFWGRGGSNPSRYHPNVISIFWDYQQPNGRKPGCSKLEPTPTPFLYDKL</sequence>
<evidence type="ECO:0000256" key="1">
    <source>
        <dbReference type="SAM" id="MobiDB-lite"/>
    </source>
</evidence>
<reference evidence="2 3" key="1">
    <citation type="submission" date="2017-11" db="EMBL/GenBank/DDBJ databases">
        <title>De-novo sequencing of pomegranate (Punica granatum L.) genome.</title>
        <authorList>
            <person name="Akparov Z."/>
            <person name="Amiraslanov A."/>
            <person name="Hajiyeva S."/>
            <person name="Abbasov M."/>
            <person name="Kaur K."/>
            <person name="Hamwieh A."/>
            <person name="Solovyev V."/>
            <person name="Salamov A."/>
            <person name="Braich B."/>
            <person name="Kosarev P."/>
            <person name="Mahmoud A."/>
            <person name="Hajiyev E."/>
            <person name="Babayeva S."/>
            <person name="Izzatullayeva V."/>
            <person name="Mammadov A."/>
            <person name="Mammadov A."/>
            <person name="Sharifova S."/>
            <person name="Ojaghi J."/>
            <person name="Eynullazada K."/>
            <person name="Bayramov B."/>
            <person name="Abdulazimova A."/>
            <person name="Shahmuradov I."/>
        </authorList>
    </citation>
    <scope>NUCLEOTIDE SEQUENCE [LARGE SCALE GENOMIC DNA]</scope>
    <source>
        <strain evidence="3">cv. AG2017</strain>
        <tissue evidence="2">Leaf</tissue>
    </source>
</reference>
<dbReference type="Proteomes" id="UP000233551">
    <property type="component" value="Unassembled WGS sequence"/>
</dbReference>
<dbReference type="EMBL" id="PGOL01004423">
    <property type="protein sequence ID" value="PKI37361.1"/>
    <property type="molecule type" value="Genomic_DNA"/>
</dbReference>
<dbReference type="AlphaFoldDB" id="A0A2I0I069"/>
<evidence type="ECO:0000313" key="3">
    <source>
        <dbReference type="Proteomes" id="UP000233551"/>
    </source>
</evidence>
<proteinExistence type="predicted"/>
<gene>
    <name evidence="2" type="ORF">CRG98_042238</name>
</gene>
<evidence type="ECO:0000313" key="2">
    <source>
        <dbReference type="EMBL" id="PKI37361.1"/>
    </source>
</evidence>
<protein>
    <submittedName>
        <fullName evidence="2">Uncharacterized protein</fullName>
    </submittedName>
</protein>